<protein>
    <submittedName>
        <fullName evidence="3">MaoC-like dehydratase</fullName>
    </submittedName>
</protein>
<dbReference type="InterPro" id="IPR050965">
    <property type="entry name" value="UPF0336/Enoyl-CoA_hydratase"/>
</dbReference>
<dbReference type="InterPro" id="IPR002539">
    <property type="entry name" value="MaoC-like_dom"/>
</dbReference>
<evidence type="ECO:0000313" key="4">
    <source>
        <dbReference type="Proteomes" id="UP000321749"/>
    </source>
</evidence>
<gene>
    <name evidence="3" type="ORF">ABA31_30210</name>
</gene>
<dbReference type="EMBL" id="BJUU01000039">
    <property type="protein sequence ID" value="GEK81670.1"/>
    <property type="molecule type" value="Genomic_DNA"/>
</dbReference>
<dbReference type="AlphaFoldDB" id="A0AA87RK89"/>
<proteinExistence type="inferred from homology"/>
<accession>A0AA87RK89</accession>
<dbReference type="Gene3D" id="3.10.129.10">
    <property type="entry name" value="Hotdog Thioesterase"/>
    <property type="match status" value="1"/>
</dbReference>
<dbReference type="GO" id="GO:0019171">
    <property type="term" value="F:(3R)-hydroxyacyl-[acyl-carrier-protein] dehydratase activity"/>
    <property type="evidence" value="ECO:0007669"/>
    <property type="project" value="TreeGrafter"/>
</dbReference>
<dbReference type="PANTHER" id="PTHR43437:SF3">
    <property type="entry name" value="HYDROXYACYL-THIOESTER DEHYDRATASE TYPE 2, MITOCHONDRIAL"/>
    <property type="match status" value="1"/>
</dbReference>
<dbReference type="InterPro" id="IPR029069">
    <property type="entry name" value="HotDog_dom_sf"/>
</dbReference>
<name>A0AA87RK89_9MICO</name>
<dbReference type="GO" id="GO:0006633">
    <property type="term" value="P:fatty acid biosynthetic process"/>
    <property type="evidence" value="ECO:0007669"/>
    <property type="project" value="TreeGrafter"/>
</dbReference>
<comment type="caution">
    <text evidence="3">The sequence shown here is derived from an EMBL/GenBank/DDBJ whole genome shotgun (WGS) entry which is preliminary data.</text>
</comment>
<dbReference type="PANTHER" id="PTHR43437">
    <property type="entry name" value="HYDROXYACYL-THIOESTER DEHYDRATASE TYPE 2, MITOCHONDRIAL-RELATED"/>
    <property type="match status" value="1"/>
</dbReference>
<dbReference type="RefSeq" id="WP_146797688.1">
    <property type="nucleotide sequence ID" value="NZ_BJUU01000039.1"/>
</dbReference>
<sequence>MTAEVPVSIGARIPERRFGPITAQMLVRYSGVSGDLNPMHYDQEFARAAGYPGVFSQGMHHAALLATVVSDLYGAERVRRFLAQFKDQVWLGDELLCRGEITAARPAAGGTLVSIALTVTTGPDRVVLEGEADVLVAGEASGALTEDG</sequence>
<evidence type="ECO:0000256" key="1">
    <source>
        <dbReference type="ARBA" id="ARBA00005254"/>
    </source>
</evidence>
<dbReference type="Proteomes" id="UP000321749">
    <property type="component" value="Unassembled WGS sequence"/>
</dbReference>
<evidence type="ECO:0000259" key="2">
    <source>
        <dbReference type="Pfam" id="PF01575"/>
    </source>
</evidence>
<organism evidence="3 4">
    <name type="scientific">Agrococcus baldri</name>
    <dbReference type="NCBI Taxonomy" id="153730"/>
    <lineage>
        <taxon>Bacteria</taxon>
        <taxon>Bacillati</taxon>
        <taxon>Actinomycetota</taxon>
        <taxon>Actinomycetes</taxon>
        <taxon>Micrococcales</taxon>
        <taxon>Microbacteriaceae</taxon>
        <taxon>Agrococcus</taxon>
    </lineage>
</organism>
<feature type="domain" description="MaoC-like" evidence="2">
    <location>
        <begin position="19"/>
        <end position="108"/>
    </location>
</feature>
<comment type="similarity">
    <text evidence="1">Belongs to the enoyl-CoA hydratase/isomerase family.</text>
</comment>
<dbReference type="SUPFAM" id="SSF54637">
    <property type="entry name" value="Thioesterase/thiol ester dehydrase-isomerase"/>
    <property type="match status" value="1"/>
</dbReference>
<reference evidence="3 4" key="1">
    <citation type="submission" date="2019-07" db="EMBL/GenBank/DDBJ databases">
        <title>Whole genome shotgun sequence of Agrococcus baldri NBRC 103055.</title>
        <authorList>
            <person name="Hosoyama A."/>
            <person name="Uohara A."/>
            <person name="Ohji S."/>
            <person name="Ichikawa N."/>
        </authorList>
    </citation>
    <scope>NUCLEOTIDE SEQUENCE [LARGE SCALE GENOMIC DNA]</scope>
    <source>
        <strain evidence="3 4">NBRC 103055</strain>
    </source>
</reference>
<keyword evidence="4" id="KW-1185">Reference proteome</keyword>
<evidence type="ECO:0000313" key="3">
    <source>
        <dbReference type="EMBL" id="GEK81670.1"/>
    </source>
</evidence>
<dbReference type="Pfam" id="PF01575">
    <property type="entry name" value="MaoC_dehydratas"/>
    <property type="match status" value="1"/>
</dbReference>